<dbReference type="PANTHER" id="PTHR30193:SF37">
    <property type="entry name" value="INNER MEMBRANE ABC TRANSPORTER PERMEASE PROTEIN YCJO"/>
    <property type="match status" value="1"/>
</dbReference>
<keyword evidence="4 7" id="KW-0812">Transmembrane</keyword>
<sequence length="296" mass="32837">MERLLGNPRAVLVLLGPALLVYSLVMLVPIVWSLVYTVYEGNAVSGFEFVGIDNFVRFFNDPTALEAVGFTLRYALILTVLQVVVGYALALLYVFYLKKASSLVRTLVFFPVILPTVAVALLFRRFFEAAPTEGPINSIMQFVGLNTFDWFGQPDASFWVILMMDLWRSMGFYAVLLYAGVVEIPEDIIESARIDGAAGWRLVRHIILPLSLPVLLSATIFSINGTLKVFDSVVALTNGGPGTSTTPLTVYMFQTSFSFGQYGYGSTVALMLTVMCLLVTIFIFRASRRDLTRNDK</sequence>
<dbReference type="Proteomes" id="UP000193244">
    <property type="component" value="Unassembled WGS sequence"/>
</dbReference>
<name>A0A1X7IX11_9MICO</name>
<feature type="transmembrane region" description="Helical" evidence="7">
    <location>
        <begin position="202"/>
        <end position="223"/>
    </location>
</feature>
<keyword evidence="10" id="KW-1185">Reference proteome</keyword>
<keyword evidence="5 7" id="KW-1133">Transmembrane helix</keyword>
<dbReference type="PANTHER" id="PTHR30193">
    <property type="entry name" value="ABC TRANSPORTER PERMEASE PROTEIN"/>
    <property type="match status" value="1"/>
</dbReference>
<evidence type="ECO:0000256" key="2">
    <source>
        <dbReference type="ARBA" id="ARBA00022448"/>
    </source>
</evidence>
<evidence type="ECO:0000256" key="7">
    <source>
        <dbReference type="RuleBase" id="RU363032"/>
    </source>
</evidence>
<proteinExistence type="inferred from homology"/>
<evidence type="ECO:0000313" key="9">
    <source>
        <dbReference type="EMBL" id="SMG19744.1"/>
    </source>
</evidence>
<keyword evidence="2 7" id="KW-0813">Transport</keyword>
<accession>A0A1X7IX11</accession>
<dbReference type="GO" id="GO:0055085">
    <property type="term" value="P:transmembrane transport"/>
    <property type="evidence" value="ECO:0007669"/>
    <property type="project" value="InterPro"/>
</dbReference>
<feature type="transmembrane region" description="Helical" evidence="7">
    <location>
        <begin position="262"/>
        <end position="284"/>
    </location>
</feature>
<evidence type="ECO:0000256" key="3">
    <source>
        <dbReference type="ARBA" id="ARBA00022475"/>
    </source>
</evidence>
<evidence type="ECO:0000256" key="4">
    <source>
        <dbReference type="ARBA" id="ARBA00022692"/>
    </source>
</evidence>
<keyword evidence="9" id="KW-0762">Sugar transport</keyword>
<dbReference type="Gene3D" id="1.10.3720.10">
    <property type="entry name" value="MetI-like"/>
    <property type="match status" value="1"/>
</dbReference>
<evidence type="ECO:0000256" key="1">
    <source>
        <dbReference type="ARBA" id="ARBA00004651"/>
    </source>
</evidence>
<feature type="domain" description="ABC transmembrane type-1" evidence="8">
    <location>
        <begin position="68"/>
        <end position="283"/>
    </location>
</feature>
<dbReference type="AlphaFoldDB" id="A0A1X7IX11"/>
<dbReference type="Pfam" id="PF00528">
    <property type="entry name" value="BPD_transp_1"/>
    <property type="match status" value="1"/>
</dbReference>
<comment type="similarity">
    <text evidence="7">Belongs to the binding-protein-dependent transport system permease family.</text>
</comment>
<dbReference type="EMBL" id="FXAY01000001">
    <property type="protein sequence ID" value="SMG19744.1"/>
    <property type="molecule type" value="Genomic_DNA"/>
</dbReference>
<organism evidence="9 10">
    <name type="scientific">Agreia pratensis</name>
    <dbReference type="NCBI Taxonomy" id="150121"/>
    <lineage>
        <taxon>Bacteria</taxon>
        <taxon>Bacillati</taxon>
        <taxon>Actinomycetota</taxon>
        <taxon>Actinomycetes</taxon>
        <taxon>Micrococcales</taxon>
        <taxon>Microbacteriaceae</taxon>
        <taxon>Agreia</taxon>
    </lineage>
</organism>
<evidence type="ECO:0000259" key="8">
    <source>
        <dbReference type="PROSITE" id="PS50928"/>
    </source>
</evidence>
<dbReference type="OrthoDB" id="9805974at2"/>
<feature type="transmembrane region" description="Helical" evidence="7">
    <location>
        <begin position="103"/>
        <end position="123"/>
    </location>
</feature>
<dbReference type="SUPFAM" id="SSF161098">
    <property type="entry name" value="MetI-like"/>
    <property type="match status" value="1"/>
</dbReference>
<dbReference type="GO" id="GO:0005886">
    <property type="term" value="C:plasma membrane"/>
    <property type="evidence" value="ECO:0007669"/>
    <property type="project" value="UniProtKB-SubCell"/>
</dbReference>
<comment type="subcellular location">
    <subcellularLocation>
        <location evidence="1 7">Cell membrane</location>
        <topology evidence="1 7">Multi-pass membrane protein</topology>
    </subcellularLocation>
</comment>
<evidence type="ECO:0000256" key="6">
    <source>
        <dbReference type="ARBA" id="ARBA00023136"/>
    </source>
</evidence>
<dbReference type="InterPro" id="IPR051393">
    <property type="entry name" value="ABC_transporter_permease"/>
</dbReference>
<dbReference type="RefSeq" id="WP_085483436.1">
    <property type="nucleotide sequence ID" value="NZ_FXAY01000001.1"/>
</dbReference>
<protein>
    <submittedName>
        <fullName evidence="9">Multiple sugar transport system permease protein/raffinose/stachyose/melibiose transport system permease protein</fullName>
    </submittedName>
</protein>
<feature type="transmembrane region" description="Helical" evidence="7">
    <location>
        <begin position="158"/>
        <end position="181"/>
    </location>
</feature>
<feature type="transmembrane region" description="Helical" evidence="7">
    <location>
        <begin position="74"/>
        <end position="96"/>
    </location>
</feature>
<dbReference type="CDD" id="cd06261">
    <property type="entry name" value="TM_PBP2"/>
    <property type="match status" value="1"/>
</dbReference>
<evidence type="ECO:0000313" key="10">
    <source>
        <dbReference type="Proteomes" id="UP000193244"/>
    </source>
</evidence>
<keyword evidence="6 7" id="KW-0472">Membrane</keyword>
<feature type="transmembrane region" description="Helical" evidence="7">
    <location>
        <begin position="12"/>
        <end position="35"/>
    </location>
</feature>
<dbReference type="InterPro" id="IPR000515">
    <property type="entry name" value="MetI-like"/>
</dbReference>
<dbReference type="PROSITE" id="PS50928">
    <property type="entry name" value="ABC_TM1"/>
    <property type="match status" value="1"/>
</dbReference>
<evidence type="ECO:0000256" key="5">
    <source>
        <dbReference type="ARBA" id="ARBA00022989"/>
    </source>
</evidence>
<dbReference type="InterPro" id="IPR035906">
    <property type="entry name" value="MetI-like_sf"/>
</dbReference>
<dbReference type="STRING" id="150121.SAMN06296010_0991"/>
<gene>
    <name evidence="9" type="ORF">SAMN06296010_0991</name>
</gene>
<reference evidence="10" key="1">
    <citation type="submission" date="2017-04" db="EMBL/GenBank/DDBJ databases">
        <authorList>
            <person name="Varghese N."/>
            <person name="Submissions S."/>
        </authorList>
    </citation>
    <scope>NUCLEOTIDE SEQUENCE [LARGE SCALE GENOMIC DNA]</scope>
    <source>
        <strain evidence="10">VKM Ac-2510</strain>
    </source>
</reference>
<keyword evidence="3" id="KW-1003">Cell membrane</keyword>